<feature type="domain" description="Protein kinase" evidence="1">
    <location>
        <begin position="76"/>
        <end position="311"/>
    </location>
</feature>
<reference evidence="3" key="1">
    <citation type="submission" date="2024-04" db="EMBL/GenBank/DDBJ databases">
        <authorList>
            <person name="Shaw F."/>
            <person name="Minotto A."/>
        </authorList>
    </citation>
    <scope>NUCLEOTIDE SEQUENCE [LARGE SCALE GENOMIC DNA]</scope>
</reference>
<dbReference type="InterPro" id="IPR011009">
    <property type="entry name" value="Kinase-like_dom_sf"/>
</dbReference>
<evidence type="ECO:0000313" key="2">
    <source>
        <dbReference type="EMBL" id="CAL1713735.1"/>
    </source>
</evidence>
<accession>A0ABP1E0Y7</accession>
<keyword evidence="3" id="KW-1185">Reference proteome</keyword>
<organism evidence="2 3">
    <name type="scientific">Somion occarium</name>
    <dbReference type="NCBI Taxonomy" id="3059160"/>
    <lineage>
        <taxon>Eukaryota</taxon>
        <taxon>Fungi</taxon>
        <taxon>Dikarya</taxon>
        <taxon>Basidiomycota</taxon>
        <taxon>Agaricomycotina</taxon>
        <taxon>Agaricomycetes</taxon>
        <taxon>Polyporales</taxon>
        <taxon>Cerrenaceae</taxon>
        <taxon>Somion</taxon>
    </lineage>
</organism>
<sequence length="311" mass="35397">MSTHDISEMLSSHDIATVTIAECFNNLVDGSRPDLTLRRSMPFPNQEDIMKPQTSPVPLQPVSDRPSAGKLQAHLLLAETPIAQGEYGIILKANIEFSSSSPELARMKFPPLAVKVCRPRKYYKIPREAFYYEYLEPLHGSVIPRYYGLFQVTIPEGVAFKYWPIEKIRRPDPSCEIYNEDSDDEDHIAYPRVLTLLILERLGDPPSHRTKSDDLKGLKSQALDMLSELSHFHIRHGDIHSRNIVMAAPRLPDFPNLPSPCHQKVYDWRLIDFSLAYETDVGEDAMMDEAARCVDSVLDDVKMDIKMASRT</sequence>
<dbReference type="PROSITE" id="PS50011">
    <property type="entry name" value="PROTEIN_KINASE_DOM"/>
    <property type="match status" value="1"/>
</dbReference>
<protein>
    <recommendedName>
        <fullName evidence="1">Protein kinase domain-containing protein</fullName>
    </recommendedName>
</protein>
<dbReference type="Proteomes" id="UP001497453">
    <property type="component" value="Chromosome 7"/>
</dbReference>
<evidence type="ECO:0000313" key="3">
    <source>
        <dbReference type="Proteomes" id="UP001497453"/>
    </source>
</evidence>
<dbReference type="InterPro" id="IPR000719">
    <property type="entry name" value="Prot_kinase_dom"/>
</dbReference>
<proteinExistence type="predicted"/>
<name>A0ABP1E0Y7_9APHY</name>
<dbReference type="SUPFAM" id="SSF56112">
    <property type="entry name" value="Protein kinase-like (PK-like)"/>
    <property type="match status" value="1"/>
</dbReference>
<evidence type="ECO:0000259" key="1">
    <source>
        <dbReference type="PROSITE" id="PS50011"/>
    </source>
</evidence>
<dbReference type="EMBL" id="OZ037950">
    <property type="protein sequence ID" value="CAL1713735.1"/>
    <property type="molecule type" value="Genomic_DNA"/>
</dbReference>
<gene>
    <name evidence="2" type="ORF">GFSPODELE1_LOCUS9449</name>
</gene>